<feature type="region of interest" description="Disordered" evidence="1">
    <location>
        <begin position="28"/>
        <end position="48"/>
    </location>
</feature>
<dbReference type="PROSITE" id="PS51257">
    <property type="entry name" value="PROKAR_LIPOPROTEIN"/>
    <property type="match status" value="1"/>
</dbReference>
<evidence type="ECO:0000256" key="1">
    <source>
        <dbReference type="SAM" id="MobiDB-lite"/>
    </source>
</evidence>
<comment type="caution">
    <text evidence="3">The sequence shown here is derived from an EMBL/GenBank/DDBJ whole genome shotgun (WGS) entry which is preliminary data.</text>
</comment>
<evidence type="ECO:0000256" key="2">
    <source>
        <dbReference type="SAM" id="SignalP"/>
    </source>
</evidence>
<name>A0A9D2JB70_9FIRM</name>
<dbReference type="SUPFAM" id="SSF50969">
    <property type="entry name" value="YVTN repeat-like/Quinoprotein amine dehydrogenase"/>
    <property type="match status" value="1"/>
</dbReference>
<dbReference type="EMBL" id="DXBP01000059">
    <property type="protein sequence ID" value="HIZ42847.1"/>
    <property type="molecule type" value="Genomic_DNA"/>
</dbReference>
<feature type="chain" id="PRO_5038384062" description="Lipoprotein" evidence="2">
    <location>
        <begin position="23"/>
        <end position="433"/>
    </location>
</feature>
<dbReference type="InterPro" id="IPR011044">
    <property type="entry name" value="Quino_amine_DH_bsu"/>
</dbReference>
<feature type="signal peptide" evidence="2">
    <location>
        <begin position="1"/>
        <end position="22"/>
    </location>
</feature>
<evidence type="ECO:0000313" key="4">
    <source>
        <dbReference type="Proteomes" id="UP000824048"/>
    </source>
</evidence>
<evidence type="ECO:0000313" key="3">
    <source>
        <dbReference type="EMBL" id="HIZ42847.1"/>
    </source>
</evidence>
<proteinExistence type="predicted"/>
<sequence length="433" mass="47704">MKRVFSLALAALLLAGCTAAPADGNERSTAVTAETSTAQEAETTAAAPSPAAALRPLWLGDEKQYYMNEMVTGELIRYQVADLINHVTEVPCDVEGCAHDSESCPAVFRRGECDRVFVLDDDTLVAFTNNQFSETEDSQVVLLDRNCQNRRVAATIPNSSFLSLGYDVASVPYTDGQYLYCSGWQDGYGNQAAMFRVDLETGESSNLLESAPAQGLQFLGALDNQFVFSESDLTYPEPTGDLMADALTAPTGTITHWLFDPYTGEWKAFQTYTSDDGSLDRMYSAIVDGQYYQVDREAGSISVVDPVTGEAKLITDQYPTDQLQGSFAIQGTVQGWLLFYESPMVHLETGEIREKPNLPDNYWNGSAHQPNIYLNLGDILLVDCRYEPYTRTIIGTDGTPYTVDVEHEYLGLISTEDFLNGVPNYTEVGEYII</sequence>
<evidence type="ECO:0008006" key="5">
    <source>
        <dbReference type="Google" id="ProtNLM"/>
    </source>
</evidence>
<protein>
    <recommendedName>
        <fullName evidence="5">Lipoprotein</fullName>
    </recommendedName>
</protein>
<keyword evidence="2" id="KW-0732">Signal</keyword>
<dbReference type="Proteomes" id="UP000824048">
    <property type="component" value="Unassembled WGS sequence"/>
</dbReference>
<dbReference type="AlphaFoldDB" id="A0A9D2JB70"/>
<reference evidence="3" key="2">
    <citation type="submission" date="2021-04" db="EMBL/GenBank/DDBJ databases">
        <authorList>
            <person name="Gilroy R."/>
        </authorList>
    </citation>
    <scope>NUCLEOTIDE SEQUENCE</scope>
    <source>
        <strain evidence="3">ChiSxjej1B13-11774</strain>
    </source>
</reference>
<gene>
    <name evidence="3" type="ORF">H9811_09840</name>
</gene>
<reference evidence="3" key="1">
    <citation type="journal article" date="2021" name="PeerJ">
        <title>Extensive microbial diversity within the chicken gut microbiome revealed by metagenomics and culture.</title>
        <authorList>
            <person name="Gilroy R."/>
            <person name="Ravi A."/>
            <person name="Getino M."/>
            <person name="Pursley I."/>
            <person name="Horton D.L."/>
            <person name="Alikhan N.F."/>
            <person name="Baker D."/>
            <person name="Gharbi K."/>
            <person name="Hall N."/>
            <person name="Watson M."/>
            <person name="Adriaenssens E.M."/>
            <person name="Foster-Nyarko E."/>
            <person name="Jarju S."/>
            <person name="Secka A."/>
            <person name="Antonio M."/>
            <person name="Oren A."/>
            <person name="Chaudhuri R.R."/>
            <person name="La Ragione R."/>
            <person name="Hildebrand F."/>
            <person name="Pallen M.J."/>
        </authorList>
    </citation>
    <scope>NUCLEOTIDE SEQUENCE</scope>
    <source>
        <strain evidence="3">ChiSxjej1B13-11774</strain>
    </source>
</reference>
<accession>A0A9D2JB70</accession>
<organism evidence="3 4">
    <name type="scientific">Candidatus Gemmiger excrementigallinarum</name>
    <dbReference type="NCBI Taxonomy" id="2838609"/>
    <lineage>
        <taxon>Bacteria</taxon>
        <taxon>Bacillati</taxon>
        <taxon>Bacillota</taxon>
        <taxon>Clostridia</taxon>
        <taxon>Eubacteriales</taxon>
        <taxon>Gemmiger</taxon>
    </lineage>
</organism>